<comment type="caution">
    <text evidence="9">The sequence shown here is derived from an EMBL/GenBank/DDBJ whole genome shotgun (WGS) entry which is preliminary data.</text>
</comment>
<dbReference type="Proteomes" id="UP000827721">
    <property type="component" value="Unassembled WGS sequence"/>
</dbReference>
<reference evidence="9 10" key="1">
    <citation type="submission" date="2021-02" db="EMBL/GenBank/DDBJ databases">
        <title>Plant Genome Project.</title>
        <authorList>
            <person name="Zhang R.-G."/>
        </authorList>
    </citation>
    <scope>NUCLEOTIDE SEQUENCE [LARGE SCALE GENOMIC DNA]</scope>
    <source>
        <tissue evidence="9">Leaves</tissue>
    </source>
</reference>
<dbReference type="CDD" id="cd16461">
    <property type="entry name" value="RING-H2_EL5-like"/>
    <property type="match status" value="1"/>
</dbReference>
<evidence type="ECO:0000256" key="1">
    <source>
        <dbReference type="ARBA" id="ARBA00004370"/>
    </source>
</evidence>
<dbReference type="Pfam" id="PF13639">
    <property type="entry name" value="zf-RING_2"/>
    <property type="match status" value="1"/>
</dbReference>
<dbReference type="SUPFAM" id="SSF57850">
    <property type="entry name" value="RING/U-box"/>
    <property type="match status" value="1"/>
</dbReference>
<dbReference type="PANTHER" id="PTHR46151:SF12">
    <property type="entry name" value="RING_U-BOX SUPERFAMILY PROTEIN"/>
    <property type="match status" value="1"/>
</dbReference>
<dbReference type="EMBL" id="JAFEMO010000015">
    <property type="protein sequence ID" value="KAH7544389.1"/>
    <property type="molecule type" value="Genomic_DNA"/>
</dbReference>
<dbReference type="PANTHER" id="PTHR46151">
    <property type="entry name" value="NEP1-INTERACTING PROTEIN-LIKE 2"/>
    <property type="match status" value="1"/>
</dbReference>
<evidence type="ECO:0000313" key="10">
    <source>
        <dbReference type="Proteomes" id="UP000827721"/>
    </source>
</evidence>
<keyword evidence="7" id="KW-0812">Transmembrane</keyword>
<keyword evidence="4" id="KW-0862">Zinc</keyword>
<proteinExistence type="predicted"/>
<evidence type="ECO:0000256" key="7">
    <source>
        <dbReference type="SAM" id="Phobius"/>
    </source>
</evidence>
<accession>A0ABQ8H2F4</accession>
<keyword evidence="5 7" id="KW-0472">Membrane</keyword>
<name>A0ABQ8H2F4_9ROSI</name>
<evidence type="ECO:0000313" key="9">
    <source>
        <dbReference type="EMBL" id="KAH7544389.1"/>
    </source>
</evidence>
<dbReference type="InterPro" id="IPR013083">
    <property type="entry name" value="Znf_RING/FYVE/PHD"/>
</dbReference>
<evidence type="ECO:0000256" key="2">
    <source>
        <dbReference type="ARBA" id="ARBA00022723"/>
    </source>
</evidence>
<evidence type="ECO:0000259" key="8">
    <source>
        <dbReference type="PROSITE" id="PS50089"/>
    </source>
</evidence>
<organism evidence="9 10">
    <name type="scientific">Xanthoceras sorbifolium</name>
    <dbReference type="NCBI Taxonomy" id="99658"/>
    <lineage>
        <taxon>Eukaryota</taxon>
        <taxon>Viridiplantae</taxon>
        <taxon>Streptophyta</taxon>
        <taxon>Embryophyta</taxon>
        <taxon>Tracheophyta</taxon>
        <taxon>Spermatophyta</taxon>
        <taxon>Magnoliopsida</taxon>
        <taxon>eudicotyledons</taxon>
        <taxon>Gunneridae</taxon>
        <taxon>Pentapetalae</taxon>
        <taxon>rosids</taxon>
        <taxon>malvids</taxon>
        <taxon>Sapindales</taxon>
        <taxon>Sapindaceae</taxon>
        <taxon>Xanthoceroideae</taxon>
        <taxon>Xanthoceras</taxon>
    </lineage>
</organism>
<protein>
    <recommendedName>
        <fullName evidence="8">RING-type domain-containing protein</fullName>
    </recommendedName>
</protein>
<keyword evidence="7" id="KW-1133">Transmembrane helix</keyword>
<sequence>MLRGWFSGVTKMLFGCKEAVSLWVLAVFGGFGSGFFCRMMKKAVYAAFTCIFALGMYVCTFVFLSENENILDRGSMVGTVVGALKGQTTESGFLHGAGIGAVAGAITAIQLLESVADGEPLSKVALLTSVVNGKVFMEWVSPALLKAYQWQISTLETTYREISDVYDVNGVKGLSKKTILKLPVYTMDSEKLIQQCHEICCSICLQEFHDGDSARKLPNCGHIFHLDCIDKWLTRNGSCPVCRKCVYEDDY</sequence>
<dbReference type="SMART" id="SM00184">
    <property type="entry name" value="RING"/>
    <property type="match status" value="1"/>
</dbReference>
<feature type="transmembrane region" description="Helical" evidence="7">
    <location>
        <begin position="20"/>
        <end position="37"/>
    </location>
</feature>
<evidence type="ECO:0000256" key="5">
    <source>
        <dbReference type="ARBA" id="ARBA00023136"/>
    </source>
</evidence>
<keyword evidence="10" id="KW-1185">Reference proteome</keyword>
<dbReference type="InterPro" id="IPR001841">
    <property type="entry name" value="Znf_RING"/>
</dbReference>
<keyword evidence="2" id="KW-0479">Metal-binding</keyword>
<keyword evidence="3 6" id="KW-0863">Zinc-finger</keyword>
<evidence type="ECO:0000256" key="6">
    <source>
        <dbReference type="PROSITE-ProRule" id="PRU00175"/>
    </source>
</evidence>
<comment type="subcellular location">
    <subcellularLocation>
        <location evidence="1">Membrane</location>
    </subcellularLocation>
</comment>
<feature type="domain" description="RING-type" evidence="8">
    <location>
        <begin position="201"/>
        <end position="243"/>
    </location>
</feature>
<evidence type="ECO:0000256" key="4">
    <source>
        <dbReference type="ARBA" id="ARBA00022833"/>
    </source>
</evidence>
<gene>
    <name evidence="9" type="ORF">JRO89_XS15G0159400</name>
</gene>
<dbReference type="Gene3D" id="3.30.40.10">
    <property type="entry name" value="Zinc/RING finger domain, C3HC4 (zinc finger)"/>
    <property type="match status" value="1"/>
</dbReference>
<evidence type="ECO:0000256" key="3">
    <source>
        <dbReference type="ARBA" id="ARBA00022771"/>
    </source>
</evidence>
<dbReference type="PROSITE" id="PS50089">
    <property type="entry name" value="ZF_RING_2"/>
    <property type="match status" value="1"/>
</dbReference>
<feature type="transmembrane region" description="Helical" evidence="7">
    <location>
        <begin position="44"/>
        <end position="64"/>
    </location>
</feature>